<gene>
    <name evidence="1" type="ORF">GCM10023191_039980</name>
</gene>
<reference evidence="2" key="1">
    <citation type="journal article" date="2019" name="Int. J. Syst. Evol. Microbiol.">
        <title>The Global Catalogue of Microorganisms (GCM) 10K type strain sequencing project: providing services to taxonomists for standard genome sequencing and annotation.</title>
        <authorList>
            <consortium name="The Broad Institute Genomics Platform"/>
            <consortium name="The Broad Institute Genome Sequencing Center for Infectious Disease"/>
            <person name="Wu L."/>
            <person name="Ma J."/>
        </authorList>
    </citation>
    <scope>NUCLEOTIDE SEQUENCE [LARGE SCALE GENOMIC DNA]</scope>
    <source>
        <strain evidence="2">JCM 17933</strain>
    </source>
</reference>
<evidence type="ECO:0000313" key="1">
    <source>
        <dbReference type="EMBL" id="GAA4497059.1"/>
    </source>
</evidence>
<dbReference type="EMBL" id="BAABHF010000022">
    <property type="protein sequence ID" value="GAA4497059.1"/>
    <property type="molecule type" value="Genomic_DNA"/>
</dbReference>
<protein>
    <recommendedName>
        <fullName evidence="3">FXSXX-COOH protein</fullName>
    </recommendedName>
</protein>
<evidence type="ECO:0000313" key="2">
    <source>
        <dbReference type="Proteomes" id="UP001500503"/>
    </source>
</evidence>
<accession>A0ABP8Q4T8</accession>
<keyword evidence="2" id="KW-1185">Reference proteome</keyword>
<organism evidence="1 2">
    <name type="scientific">Actinoallomurus oryzae</name>
    <dbReference type="NCBI Taxonomy" id="502180"/>
    <lineage>
        <taxon>Bacteria</taxon>
        <taxon>Bacillati</taxon>
        <taxon>Actinomycetota</taxon>
        <taxon>Actinomycetes</taxon>
        <taxon>Streptosporangiales</taxon>
        <taxon>Thermomonosporaceae</taxon>
        <taxon>Actinoallomurus</taxon>
    </lineage>
</organism>
<dbReference type="Proteomes" id="UP001500503">
    <property type="component" value="Unassembled WGS sequence"/>
</dbReference>
<proteinExistence type="predicted"/>
<name>A0ABP8Q4T8_9ACTN</name>
<comment type="caution">
    <text evidence="1">The sequence shown here is derived from an EMBL/GenBank/DDBJ whole genome shotgun (WGS) entry which is preliminary data.</text>
</comment>
<sequence>MVDMNDIMIAAPSDASEVIDLCEAPLSELPTGLAAEAMVDRFVHEERKPRAYAVGAFNSYI</sequence>
<evidence type="ECO:0008006" key="3">
    <source>
        <dbReference type="Google" id="ProtNLM"/>
    </source>
</evidence>